<accession>A0A1I4TM33</accession>
<reference evidence="2" key="1">
    <citation type="submission" date="2016-10" db="EMBL/GenBank/DDBJ databases">
        <authorList>
            <person name="Varghese N."/>
            <person name="Submissions S."/>
        </authorList>
    </citation>
    <scope>NUCLEOTIDE SEQUENCE [LARGE SCALE GENOMIC DNA]</scope>
    <source>
        <strain evidence="2">XJ109</strain>
    </source>
</reference>
<sequence length="201" mass="23615">MKKKILYIVIVLFIVASCKNKEHSEADVPDSEYANNCNQMTKDAHLSNLTLKELKDLIKEDPQIIHQKMNDRCFKVSKLGKNLYIQNPERVDSLKIKNTNQGIFFLNKITALQISQEIVYKLTYSFPIKYLNQYRTDIKKIAPKSKYHHSNATVTNEDFKITYNVERYDANRLENTYSYQIDTHSDYARLTIFYSEDLPVD</sequence>
<dbReference type="OrthoDB" id="1424296at2"/>
<protein>
    <recommendedName>
        <fullName evidence="3">Lipoprotein</fullName>
    </recommendedName>
</protein>
<evidence type="ECO:0000313" key="2">
    <source>
        <dbReference type="Proteomes" id="UP000199149"/>
    </source>
</evidence>
<name>A0A1I4TM33_9FLAO</name>
<dbReference type="PROSITE" id="PS51257">
    <property type="entry name" value="PROKAR_LIPOPROTEIN"/>
    <property type="match status" value="1"/>
</dbReference>
<evidence type="ECO:0000313" key="1">
    <source>
        <dbReference type="EMBL" id="SFM77804.1"/>
    </source>
</evidence>
<organism evidence="1 2">
    <name type="scientific">Algoriella xinjiangensis</name>
    <dbReference type="NCBI Taxonomy" id="684065"/>
    <lineage>
        <taxon>Bacteria</taxon>
        <taxon>Pseudomonadati</taxon>
        <taxon>Bacteroidota</taxon>
        <taxon>Flavobacteriia</taxon>
        <taxon>Flavobacteriales</taxon>
        <taxon>Weeksellaceae</taxon>
        <taxon>Algoriella</taxon>
    </lineage>
</organism>
<dbReference type="EMBL" id="FOUZ01000002">
    <property type="protein sequence ID" value="SFM77804.1"/>
    <property type="molecule type" value="Genomic_DNA"/>
</dbReference>
<evidence type="ECO:0008006" key="3">
    <source>
        <dbReference type="Google" id="ProtNLM"/>
    </source>
</evidence>
<dbReference type="AlphaFoldDB" id="A0A1I4TM33"/>
<gene>
    <name evidence="1" type="ORF">SAMN05421738_102262</name>
</gene>
<keyword evidence="2" id="KW-1185">Reference proteome</keyword>
<dbReference type="RefSeq" id="WP_092906354.1">
    <property type="nucleotide sequence ID" value="NZ_FOUZ01000002.1"/>
</dbReference>
<proteinExistence type="predicted"/>
<dbReference type="Proteomes" id="UP000199149">
    <property type="component" value="Unassembled WGS sequence"/>
</dbReference>